<dbReference type="Gene3D" id="3.90.70.10">
    <property type="entry name" value="Cysteine proteinases"/>
    <property type="match status" value="1"/>
</dbReference>
<keyword evidence="5" id="KW-1185">Reference proteome</keyword>
<evidence type="ECO:0000313" key="5">
    <source>
        <dbReference type="Proteomes" id="UP000694864"/>
    </source>
</evidence>
<protein>
    <submittedName>
        <fullName evidence="6">Uncharacterized protein LOC104762312 isoform X2</fullName>
    </submittedName>
</protein>
<dbReference type="InterPro" id="IPR038765">
    <property type="entry name" value="Papain-like_cys_pep_sf"/>
</dbReference>
<dbReference type="PANTHER" id="PTHR22975:SF23">
    <property type="entry name" value="F6D8.33-RELATED"/>
    <property type="match status" value="1"/>
</dbReference>
<dbReference type="PANTHER" id="PTHR22975">
    <property type="entry name" value="UBIQUITIN SPECIFIC PROTEINASE"/>
    <property type="match status" value="1"/>
</dbReference>
<dbReference type="SUPFAM" id="SSF54001">
    <property type="entry name" value="Cysteine proteinases"/>
    <property type="match status" value="1"/>
</dbReference>
<dbReference type="InterPro" id="IPR006866">
    <property type="entry name" value="DUF627_N"/>
</dbReference>
<dbReference type="Proteomes" id="UP000694864">
    <property type="component" value="Chromosome 18"/>
</dbReference>
<dbReference type="Pfam" id="PF00443">
    <property type="entry name" value="UCH"/>
    <property type="match status" value="1"/>
</dbReference>
<dbReference type="PROSITE" id="PS00028">
    <property type="entry name" value="ZINC_FINGER_C2H2_1"/>
    <property type="match status" value="1"/>
</dbReference>
<reference evidence="5" key="1">
    <citation type="journal article" date="2014" name="Nat. Commun.">
        <title>The emerging biofuel crop Camelina sativa retains a highly undifferentiated hexaploid genome structure.</title>
        <authorList>
            <person name="Kagale S."/>
            <person name="Koh C."/>
            <person name="Nixon J."/>
            <person name="Bollina V."/>
            <person name="Clarke W.E."/>
            <person name="Tuteja R."/>
            <person name="Spillane C."/>
            <person name="Robinson S.J."/>
            <person name="Links M.G."/>
            <person name="Clarke C."/>
            <person name="Higgins E.E."/>
            <person name="Huebert T."/>
            <person name="Sharpe A.G."/>
            <person name="Parkin I.A."/>
        </authorList>
    </citation>
    <scope>NUCLEOTIDE SEQUENCE [LARGE SCALE GENOMIC DNA]</scope>
    <source>
        <strain evidence="5">cv. DH55</strain>
    </source>
</reference>
<reference evidence="6" key="2">
    <citation type="submission" date="2025-08" db="UniProtKB">
        <authorList>
            <consortium name="RefSeq"/>
        </authorList>
    </citation>
    <scope>IDENTIFICATION</scope>
    <source>
        <tissue evidence="6">Leaf</tissue>
    </source>
</reference>
<accession>A0ABM1RAP8</accession>
<dbReference type="InterPro" id="IPR001394">
    <property type="entry name" value="Peptidase_C19_UCH"/>
</dbReference>
<dbReference type="InterPro" id="IPR013087">
    <property type="entry name" value="Znf_C2H2_type"/>
</dbReference>
<proteinExistence type="predicted"/>
<feature type="compositionally biased region" description="Basic and acidic residues" evidence="3">
    <location>
        <begin position="746"/>
        <end position="764"/>
    </location>
</feature>
<dbReference type="InterPro" id="IPR006865">
    <property type="entry name" value="DUF629"/>
</dbReference>
<dbReference type="InterPro" id="IPR052398">
    <property type="entry name" value="Ubiquitin_hydrolase_53/54"/>
</dbReference>
<feature type="domain" description="C2H2-type" evidence="4">
    <location>
        <begin position="254"/>
        <end position="276"/>
    </location>
</feature>
<gene>
    <name evidence="6" type="primary">LOC104762312</name>
</gene>
<evidence type="ECO:0000256" key="1">
    <source>
        <dbReference type="ARBA" id="ARBA00022786"/>
    </source>
</evidence>
<organism evidence="5 6">
    <name type="scientific">Camelina sativa</name>
    <name type="common">False flax</name>
    <name type="synonym">Myagrum sativum</name>
    <dbReference type="NCBI Taxonomy" id="90675"/>
    <lineage>
        <taxon>Eukaryota</taxon>
        <taxon>Viridiplantae</taxon>
        <taxon>Streptophyta</taxon>
        <taxon>Embryophyta</taxon>
        <taxon>Tracheophyta</taxon>
        <taxon>Spermatophyta</taxon>
        <taxon>Magnoliopsida</taxon>
        <taxon>eudicotyledons</taxon>
        <taxon>Gunneridae</taxon>
        <taxon>Pentapetalae</taxon>
        <taxon>rosids</taxon>
        <taxon>malvids</taxon>
        <taxon>Brassicales</taxon>
        <taxon>Brassicaceae</taxon>
        <taxon>Camelineae</taxon>
        <taxon>Camelina</taxon>
    </lineage>
</organism>
<feature type="region of interest" description="Disordered" evidence="3">
    <location>
        <begin position="722"/>
        <end position="781"/>
    </location>
</feature>
<sequence>MEPSFKDDEEGAQLYRDVTRHFREGNYIKALEIIDDLILVHGEDKDAWHLRLKEGHVFLGLAQKAESPDVKVAFLLGSVECLSEDDGLSPLCANSLHMLGKKLGSVLYLKKAVEKAKHGLTLTWAENPAEHGPLSLEDQKVLDEKNNGLLEVIRDAESRIASSKTLVGSTMKNSEQRVWESKKSPDPREDTFKRLRLYWVGLDVRIKRDFLKVSVAKLTNFVVGLGYYKAEGRDALEQVLASAKKDRKWSFWICRTLCSKKFSSAEECKNHLEQQHAVDFKLSSEKDMVKRIGKDWARKISVGSWEPVDAVAAVEMINNRLADVKAFASKSKSGWSKEWPIAVDEERKRSKLLKEIKLLLVSFCDKKILSGSLRDWMMRFPVKHLVKLEVSQQSIVDLRLVETPQSICFLESHELSQILDFLNNIKCERNDGTDAICRAVDSFLGRTRVKEKIDFDPGFSYLLLDKRLLKSNTDPAPFDDEGTISVFDPSAHYAKAPAHGDDIISWLTDYNSVDKTFPRPIREHNLDIWLAVLKAVQFTCKTLGTKYAKKVQVLDYDAALTIIKNMCISEDKRRRNLQEDQWNRYASLLCDRCEEEFPGNSTKLFLCAVRDVLEGALRPTFDFPDLEDGMNLIRDRKSLSDDRVLKSIDLLKSVVTHKVLLIDSKILLIDNSRISLLNNLSRLSIFDNRTYMLQLLKPFLLSEIVTMESKAKSDAAEAELLLEEEKKPQSVKKNRSNKKTSTSKSRPRDKTVEHKPSVNLEHESTSSSLKTVAEDSMEPEDALANEIQEGEHHQLEEDYSVQNNDDPDLQNPGEDSLLEHLEPAAAEATTRYNSAFDVTLKALLNIKIFKEDLMRNRQPFHDHLEEQVPSALQKFFDAVVSEVIKNDEGIYSSLLSNLLAYLEEVHSMSSKAAEVLVAIFEFWHGWKNQERESLVTRLFTLEENERMSCTRCRRKSNYPEQRSYGIVMAADSIRDLKCSLGNMEFVDIIKVIRMEFKMFCDLKTGGCGKTNFVHHIISKRPPIFIIVLEWEKSETEKEVFETTKALEWEIDISRLYEGVEPNTNYRLVSMVGCGEEEEEHICIVYEKNRWVKLRRTAFEGEVVGNWKNVVRYCGERKVRPEILFYEAVSWIA</sequence>
<evidence type="ECO:0000313" key="6">
    <source>
        <dbReference type="RefSeq" id="XP_019096086.1"/>
    </source>
</evidence>
<name>A0ABM1RAP8_CAMSA</name>
<dbReference type="RefSeq" id="XP_019096086.1">
    <property type="nucleotide sequence ID" value="XM_019240541.1"/>
</dbReference>
<evidence type="ECO:0000256" key="2">
    <source>
        <dbReference type="ARBA" id="ARBA00022801"/>
    </source>
</evidence>
<feature type="compositionally biased region" description="Basic residues" evidence="3">
    <location>
        <begin position="729"/>
        <end position="738"/>
    </location>
</feature>
<dbReference type="GeneID" id="104762312"/>
<evidence type="ECO:0000259" key="4">
    <source>
        <dbReference type="PROSITE" id="PS00028"/>
    </source>
</evidence>
<dbReference type="Pfam" id="PF04780">
    <property type="entry name" value="DUF629"/>
    <property type="match status" value="1"/>
</dbReference>
<evidence type="ECO:0000256" key="3">
    <source>
        <dbReference type="SAM" id="MobiDB-lite"/>
    </source>
</evidence>
<dbReference type="Pfam" id="PF04781">
    <property type="entry name" value="DUF627"/>
    <property type="match status" value="1"/>
</dbReference>
<keyword evidence="2" id="KW-0378">Hydrolase</keyword>
<keyword evidence="1" id="KW-0833">Ubl conjugation pathway</keyword>